<dbReference type="Proteomes" id="UP000095672">
    <property type="component" value="Chromosome"/>
</dbReference>
<dbReference type="SMART" id="SM00867">
    <property type="entry name" value="YceI"/>
    <property type="match status" value="1"/>
</dbReference>
<feature type="signal peptide" evidence="1">
    <location>
        <begin position="1"/>
        <end position="28"/>
    </location>
</feature>
<organism evidence="3 4">
    <name type="scientific">Microbulbifer aggregans</name>
    <dbReference type="NCBI Taxonomy" id="1769779"/>
    <lineage>
        <taxon>Bacteria</taxon>
        <taxon>Pseudomonadati</taxon>
        <taxon>Pseudomonadota</taxon>
        <taxon>Gammaproteobacteria</taxon>
        <taxon>Cellvibrionales</taxon>
        <taxon>Microbulbiferaceae</taxon>
        <taxon>Microbulbifer</taxon>
    </lineage>
</organism>
<accession>A0A1C9W958</accession>
<dbReference type="InterPro" id="IPR036761">
    <property type="entry name" value="TTHA0802/YceI-like_sf"/>
</dbReference>
<dbReference type="KEGG" id="micc:AUP74_02289"/>
<dbReference type="SUPFAM" id="SSF101874">
    <property type="entry name" value="YceI-like"/>
    <property type="match status" value="1"/>
</dbReference>
<name>A0A1C9W958_9GAMM</name>
<keyword evidence="4" id="KW-1185">Reference proteome</keyword>
<protein>
    <submittedName>
        <fullName evidence="3">YceI-like domain protein</fullName>
    </submittedName>
</protein>
<dbReference type="AlphaFoldDB" id="A0A1C9W958"/>
<dbReference type="Pfam" id="PF04264">
    <property type="entry name" value="YceI"/>
    <property type="match status" value="1"/>
</dbReference>
<reference evidence="4" key="1">
    <citation type="submission" date="2016-01" db="EMBL/GenBank/DDBJ databases">
        <title>Complete genome sequence of Microbulbifer sp. CCB-MM1, a halophile isolated from Matang Mangrove Forest, Perak.</title>
        <authorList>
            <person name="Moh T.H."/>
            <person name="Dinesh B."/>
            <person name="Lau N.-S."/>
            <person name="Go F."/>
            <person name="Alexander Chong S.-C."/>
        </authorList>
    </citation>
    <scope>NUCLEOTIDE SEQUENCE [LARGE SCALE GENOMIC DNA]</scope>
    <source>
        <strain evidence="4">CCB-MM1</strain>
    </source>
</reference>
<dbReference type="RefSeq" id="WP_069947663.1">
    <property type="nucleotide sequence ID" value="NZ_CP014143.1"/>
</dbReference>
<proteinExistence type="predicted"/>
<gene>
    <name evidence="3" type="ORF">AUP74_02289</name>
</gene>
<dbReference type="InterPro" id="IPR007372">
    <property type="entry name" value="Lipid/polyisoprenoid-bd_YceI"/>
</dbReference>
<dbReference type="PIRSF" id="PIRSF029811">
    <property type="entry name" value="UCP029811"/>
    <property type="match status" value="1"/>
</dbReference>
<keyword evidence="1" id="KW-0732">Signal</keyword>
<dbReference type="PATRIC" id="fig|1769779.3.peg.2283"/>
<feature type="domain" description="Lipid/polyisoprenoid-binding YceI-like" evidence="2">
    <location>
        <begin position="29"/>
        <end position="198"/>
    </location>
</feature>
<sequence length="200" mass="22069" precursor="true">MNLIFKNKNARRGLLAGLLLLLPFSASAEWILDSDASDITFTTVKKETVAEISNFRGLTGSVDTRGNASIAIPLSKVDTKIPVRDERMRTLLFETTKFAEARVTAQIDADQLKALQPGETTTLETNITLALRNVEHQEPARLQVTALNDDRILVTTVEPIVINASDYQLLKGIEKLREVAGLDSISPVVPVTVRLLFEEK</sequence>
<evidence type="ECO:0000313" key="3">
    <source>
        <dbReference type="EMBL" id="AOS97697.1"/>
    </source>
</evidence>
<dbReference type="InterPro" id="IPR027016">
    <property type="entry name" value="UCP029811"/>
</dbReference>
<dbReference type="EMBL" id="CP014143">
    <property type="protein sequence ID" value="AOS97697.1"/>
    <property type="molecule type" value="Genomic_DNA"/>
</dbReference>
<feature type="chain" id="PRO_5008895588" evidence="1">
    <location>
        <begin position="29"/>
        <end position="200"/>
    </location>
</feature>
<dbReference type="Gene3D" id="2.40.128.110">
    <property type="entry name" value="Lipid/polyisoprenoid-binding, YceI-like"/>
    <property type="match status" value="1"/>
</dbReference>
<evidence type="ECO:0000256" key="1">
    <source>
        <dbReference type="SAM" id="SignalP"/>
    </source>
</evidence>
<dbReference type="STRING" id="1769779.AUP74_02289"/>
<dbReference type="OrthoDB" id="9793816at2"/>
<evidence type="ECO:0000313" key="4">
    <source>
        <dbReference type="Proteomes" id="UP000095672"/>
    </source>
</evidence>
<evidence type="ECO:0000259" key="2">
    <source>
        <dbReference type="SMART" id="SM00867"/>
    </source>
</evidence>